<sequence>MDSTTDMDTDIDMGMDTMTVMAMDTGTDTMVVMATNTIEVTIDTNPGKARVAVYVRELASLGEISEKNLTQWFSNKAHRTKQAKLAEESSSAAAGYLTPDAGPLFPQAAQDDPDGGPLPHVEPLLPQAPPQDLDVGPLIPQAPPQDLDAGPLLHQAPPNDLDNLQFLHAGPLLPQAPPNDLDNLEFLDDLVLNDLDFDDFEF</sequence>
<dbReference type="Proteomes" id="UP001168877">
    <property type="component" value="Unassembled WGS sequence"/>
</dbReference>
<proteinExistence type="predicted"/>
<protein>
    <submittedName>
        <fullName evidence="2">Uncharacterized protein</fullName>
    </submittedName>
</protein>
<organism evidence="2 3">
    <name type="scientific">Acer saccharum</name>
    <name type="common">Sugar maple</name>
    <dbReference type="NCBI Taxonomy" id="4024"/>
    <lineage>
        <taxon>Eukaryota</taxon>
        <taxon>Viridiplantae</taxon>
        <taxon>Streptophyta</taxon>
        <taxon>Embryophyta</taxon>
        <taxon>Tracheophyta</taxon>
        <taxon>Spermatophyta</taxon>
        <taxon>Magnoliopsida</taxon>
        <taxon>eudicotyledons</taxon>
        <taxon>Gunneridae</taxon>
        <taxon>Pentapetalae</taxon>
        <taxon>rosids</taxon>
        <taxon>malvids</taxon>
        <taxon>Sapindales</taxon>
        <taxon>Sapindaceae</taxon>
        <taxon>Hippocastanoideae</taxon>
        <taxon>Acereae</taxon>
        <taxon>Acer</taxon>
    </lineage>
</organism>
<keyword evidence="3" id="KW-1185">Reference proteome</keyword>
<accession>A0AA39SWX6</accession>
<comment type="caution">
    <text evidence="2">The sequence shown here is derived from an EMBL/GenBank/DDBJ whole genome shotgun (WGS) entry which is preliminary data.</text>
</comment>
<reference evidence="2" key="1">
    <citation type="journal article" date="2022" name="Plant J.">
        <title>Strategies of tolerance reflected in two North American maple genomes.</title>
        <authorList>
            <person name="McEvoy S.L."/>
            <person name="Sezen U.U."/>
            <person name="Trouern-Trend A."/>
            <person name="McMahon S.M."/>
            <person name="Schaberg P.G."/>
            <person name="Yang J."/>
            <person name="Wegrzyn J.L."/>
            <person name="Swenson N.G."/>
        </authorList>
    </citation>
    <scope>NUCLEOTIDE SEQUENCE</scope>
    <source>
        <strain evidence="2">NS2018</strain>
    </source>
</reference>
<evidence type="ECO:0000313" key="3">
    <source>
        <dbReference type="Proteomes" id="UP001168877"/>
    </source>
</evidence>
<reference evidence="2" key="2">
    <citation type="submission" date="2023-06" db="EMBL/GenBank/DDBJ databases">
        <authorList>
            <person name="Swenson N.G."/>
            <person name="Wegrzyn J.L."/>
            <person name="Mcevoy S.L."/>
        </authorList>
    </citation>
    <scope>NUCLEOTIDE SEQUENCE</scope>
    <source>
        <strain evidence="2">NS2018</strain>
        <tissue evidence="2">Leaf</tissue>
    </source>
</reference>
<dbReference type="AlphaFoldDB" id="A0AA39SWX6"/>
<evidence type="ECO:0000313" key="2">
    <source>
        <dbReference type="EMBL" id="KAK0600621.1"/>
    </source>
</evidence>
<evidence type="ECO:0000256" key="1">
    <source>
        <dbReference type="SAM" id="MobiDB-lite"/>
    </source>
</evidence>
<name>A0AA39SWX6_ACESA</name>
<gene>
    <name evidence="2" type="ORF">LWI29_016848</name>
</gene>
<dbReference type="EMBL" id="JAUESC010000003">
    <property type="protein sequence ID" value="KAK0600621.1"/>
    <property type="molecule type" value="Genomic_DNA"/>
</dbReference>
<feature type="region of interest" description="Disordered" evidence="1">
    <location>
        <begin position="96"/>
        <end position="159"/>
    </location>
</feature>